<organism evidence="1">
    <name type="scientific">Medioppia subpectinata</name>
    <dbReference type="NCBI Taxonomy" id="1979941"/>
    <lineage>
        <taxon>Eukaryota</taxon>
        <taxon>Metazoa</taxon>
        <taxon>Ecdysozoa</taxon>
        <taxon>Arthropoda</taxon>
        <taxon>Chelicerata</taxon>
        <taxon>Arachnida</taxon>
        <taxon>Acari</taxon>
        <taxon>Acariformes</taxon>
        <taxon>Sarcoptiformes</taxon>
        <taxon>Oribatida</taxon>
        <taxon>Brachypylina</taxon>
        <taxon>Oppioidea</taxon>
        <taxon>Oppiidae</taxon>
        <taxon>Medioppia</taxon>
    </lineage>
</organism>
<gene>
    <name evidence="1" type="ORF">OSB1V03_LOCUS432</name>
</gene>
<dbReference type="EMBL" id="OC854657">
    <property type="protein sequence ID" value="CAD7619935.1"/>
    <property type="molecule type" value="Genomic_DNA"/>
</dbReference>
<dbReference type="EMBL" id="CAJPIZ010000082">
    <property type="protein sequence ID" value="CAG2100365.1"/>
    <property type="molecule type" value="Genomic_DNA"/>
</dbReference>
<keyword evidence="2" id="KW-1185">Reference proteome</keyword>
<protein>
    <submittedName>
        <fullName evidence="1">Uncharacterized protein</fullName>
    </submittedName>
</protein>
<reference evidence="1" key="1">
    <citation type="submission" date="2020-11" db="EMBL/GenBank/DDBJ databases">
        <authorList>
            <person name="Tran Van P."/>
        </authorList>
    </citation>
    <scope>NUCLEOTIDE SEQUENCE</scope>
</reference>
<evidence type="ECO:0000313" key="1">
    <source>
        <dbReference type="EMBL" id="CAD7619935.1"/>
    </source>
</evidence>
<accession>A0A7R9KDP7</accession>
<dbReference type="OrthoDB" id="6434991at2759"/>
<dbReference type="Proteomes" id="UP000759131">
    <property type="component" value="Unassembled WGS sequence"/>
</dbReference>
<proteinExistence type="predicted"/>
<evidence type="ECO:0000313" key="2">
    <source>
        <dbReference type="Proteomes" id="UP000759131"/>
    </source>
</evidence>
<sequence length="131" mass="14448">MDRCEPGFTDNCFSAVHKDLQLIINSNNTSFKRYTNDYLEKLCNAIDDALNCTSDVIDTDCSEDEGRGSQSVCLYVWDDNPLSISSGVGMQLISWIACKPLPPLSISSGVGMQLISWIACKPLPVYPLFTT</sequence>
<name>A0A7R9KDP7_9ACAR</name>
<dbReference type="AlphaFoldDB" id="A0A7R9KDP7"/>